<dbReference type="InterPro" id="IPR050223">
    <property type="entry name" value="D-isomer_2-hydroxyacid_DH"/>
</dbReference>
<dbReference type="Proteomes" id="UP001501218">
    <property type="component" value="Unassembled WGS sequence"/>
</dbReference>
<sequence length="334" mass="35082">MKIIVTDRNLAPHRARFEDALAPGCSVSWYDSSGDASVLDDLAEAEVYVGGVFTAPMAAAAPNLRLVHVAGAGTDNIAIADLPERVAVANTFHHEAAIAEHVVATTVSLRRGIPAADRALREGRWASPVHDPAIPQPNTLHGATIGFVGFGHIGRETWRLFRAFGCDAVAVTASGSTDASAEGLRWAGDITRLGSLLRESDVVVIAVPLSEGTRGLVGERELRDVGERGIVVNVARGPVVDERALFDALSGGLIAGAAIDVWYAYPGTDGVGEPASLPFATLPNIILTPHSSGITRQTFLGRVDDITDNIARLVRGVPLRNVVRAGRSSTEAVS</sequence>
<dbReference type="Pfam" id="PF00389">
    <property type="entry name" value="2-Hacid_dh"/>
    <property type="match status" value="1"/>
</dbReference>
<dbReference type="Gene3D" id="3.40.50.720">
    <property type="entry name" value="NAD(P)-binding Rossmann-like Domain"/>
    <property type="match status" value="2"/>
</dbReference>
<organism evidence="7 8">
    <name type="scientific">Saccharopolyspora halophila</name>
    <dbReference type="NCBI Taxonomy" id="405551"/>
    <lineage>
        <taxon>Bacteria</taxon>
        <taxon>Bacillati</taxon>
        <taxon>Actinomycetota</taxon>
        <taxon>Actinomycetes</taxon>
        <taxon>Pseudonocardiales</taxon>
        <taxon>Pseudonocardiaceae</taxon>
        <taxon>Saccharopolyspora</taxon>
    </lineage>
</organism>
<evidence type="ECO:0000313" key="8">
    <source>
        <dbReference type="Proteomes" id="UP001501218"/>
    </source>
</evidence>
<dbReference type="SUPFAM" id="SSF52283">
    <property type="entry name" value="Formate/glycerate dehydrogenase catalytic domain-like"/>
    <property type="match status" value="1"/>
</dbReference>
<keyword evidence="8" id="KW-1185">Reference proteome</keyword>
<dbReference type="InterPro" id="IPR006140">
    <property type="entry name" value="D-isomer_DH_NAD-bd"/>
</dbReference>
<comment type="caution">
    <text evidence="7">The sequence shown here is derived from an EMBL/GenBank/DDBJ whole genome shotgun (WGS) entry which is preliminary data.</text>
</comment>
<evidence type="ECO:0000256" key="3">
    <source>
        <dbReference type="ARBA" id="ARBA00023027"/>
    </source>
</evidence>
<reference evidence="7 8" key="1">
    <citation type="journal article" date="2019" name="Int. J. Syst. Evol. Microbiol.">
        <title>The Global Catalogue of Microorganisms (GCM) 10K type strain sequencing project: providing services to taxonomists for standard genome sequencing and annotation.</title>
        <authorList>
            <consortium name="The Broad Institute Genomics Platform"/>
            <consortium name="The Broad Institute Genome Sequencing Center for Infectious Disease"/>
            <person name="Wu L."/>
            <person name="Ma J."/>
        </authorList>
    </citation>
    <scope>NUCLEOTIDE SEQUENCE [LARGE SCALE GENOMIC DNA]</scope>
    <source>
        <strain evidence="7 8">JCM 16221</strain>
    </source>
</reference>
<evidence type="ECO:0000259" key="6">
    <source>
        <dbReference type="Pfam" id="PF02826"/>
    </source>
</evidence>
<dbReference type="InterPro" id="IPR036291">
    <property type="entry name" value="NAD(P)-bd_dom_sf"/>
</dbReference>
<gene>
    <name evidence="7" type="ORF">GCM10009854_47470</name>
</gene>
<dbReference type="CDD" id="cd12165">
    <property type="entry name" value="2-Hacid_dh_6"/>
    <property type="match status" value="1"/>
</dbReference>
<dbReference type="EMBL" id="BAAARA010000023">
    <property type="protein sequence ID" value="GAA2362327.1"/>
    <property type="molecule type" value="Genomic_DNA"/>
</dbReference>
<dbReference type="SUPFAM" id="SSF51735">
    <property type="entry name" value="NAD(P)-binding Rossmann-fold domains"/>
    <property type="match status" value="1"/>
</dbReference>
<evidence type="ECO:0000259" key="5">
    <source>
        <dbReference type="Pfam" id="PF00389"/>
    </source>
</evidence>
<evidence type="ECO:0000313" key="7">
    <source>
        <dbReference type="EMBL" id="GAA2362327.1"/>
    </source>
</evidence>
<proteinExistence type="inferred from homology"/>
<comment type="similarity">
    <text evidence="1 4">Belongs to the D-isomer specific 2-hydroxyacid dehydrogenase family.</text>
</comment>
<keyword evidence="3" id="KW-0520">NAD</keyword>
<evidence type="ECO:0000256" key="2">
    <source>
        <dbReference type="ARBA" id="ARBA00023002"/>
    </source>
</evidence>
<evidence type="ECO:0000256" key="1">
    <source>
        <dbReference type="ARBA" id="ARBA00005854"/>
    </source>
</evidence>
<dbReference type="PANTHER" id="PTHR10996">
    <property type="entry name" value="2-HYDROXYACID DEHYDROGENASE-RELATED"/>
    <property type="match status" value="1"/>
</dbReference>
<feature type="domain" description="D-isomer specific 2-hydroxyacid dehydrogenase NAD-binding" evidence="6">
    <location>
        <begin position="104"/>
        <end position="291"/>
    </location>
</feature>
<dbReference type="Pfam" id="PF02826">
    <property type="entry name" value="2-Hacid_dh_C"/>
    <property type="match status" value="1"/>
</dbReference>
<evidence type="ECO:0000256" key="4">
    <source>
        <dbReference type="RuleBase" id="RU003719"/>
    </source>
</evidence>
<dbReference type="PANTHER" id="PTHR10996:SF178">
    <property type="entry name" value="2-HYDROXYACID DEHYDROGENASE YGL185C-RELATED"/>
    <property type="match status" value="1"/>
</dbReference>
<name>A0ABN3GWU9_9PSEU</name>
<dbReference type="RefSeq" id="WP_344137303.1">
    <property type="nucleotide sequence ID" value="NZ_BAAARA010000023.1"/>
</dbReference>
<feature type="domain" description="D-isomer specific 2-hydroxyacid dehydrogenase catalytic" evidence="5">
    <location>
        <begin position="14"/>
        <end position="323"/>
    </location>
</feature>
<dbReference type="InterPro" id="IPR006139">
    <property type="entry name" value="D-isomer_2_OHA_DH_cat_dom"/>
</dbReference>
<accession>A0ABN3GWU9</accession>
<keyword evidence="2 4" id="KW-0560">Oxidoreductase</keyword>
<protein>
    <submittedName>
        <fullName evidence="7">2-hydroxyacid dehydrogenase</fullName>
    </submittedName>
</protein>